<evidence type="ECO:0000256" key="7">
    <source>
        <dbReference type="ARBA" id="ARBA00023172"/>
    </source>
</evidence>
<dbReference type="Pfam" id="PF00589">
    <property type="entry name" value="Phage_integrase"/>
    <property type="match status" value="1"/>
</dbReference>
<dbReference type="GO" id="GO:0009037">
    <property type="term" value="F:tyrosine-based site-specific recombinase activity"/>
    <property type="evidence" value="ECO:0007669"/>
    <property type="project" value="UniProtKB-UniRule"/>
</dbReference>
<evidence type="ECO:0000313" key="12">
    <source>
        <dbReference type="EMBL" id="CAA9544596.1"/>
    </source>
</evidence>
<protein>
    <recommendedName>
        <fullName evidence="9">Tyrosine recombinase XerC</fullName>
    </recommendedName>
</protein>
<keyword evidence="8 9" id="KW-0131">Cell cycle</keyword>
<keyword evidence="6 9" id="KW-0238">DNA-binding</keyword>
<dbReference type="PANTHER" id="PTHR30349:SF81">
    <property type="entry name" value="TYROSINE RECOMBINASE XERC"/>
    <property type="match status" value="1"/>
</dbReference>
<dbReference type="GO" id="GO:0006313">
    <property type="term" value="P:DNA transposition"/>
    <property type="evidence" value="ECO:0007669"/>
    <property type="project" value="UniProtKB-UniRule"/>
</dbReference>
<dbReference type="InterPro" id="IPR013762">
    <property type="entry name" value="Integrase-like_cat_sf"/>
</dbReference>
<feature type="active site" evidence="9">
    <location>
        <position position="271"/>
    </location>
</feature>
<dbReference type="InterPro" id="IPR023009">
    <property type="entry name" value="Tyrosine_recombinase_XerC/XerD"/>
</dbReference>
<feature type="active site" evidence="9">
    <location>
        <position position="175"/>
    </location>
</feature>
<comment type="function">
    <text evidence="9">Site-specific tyrosine recombinase, which acts by catalyzing the cutting and rejoining of the recombining DNA molecules. The XerC-XerD complex is essential to convert dimers of the bacterial chromosome into monomers to permit their segregation at cell division. It also contributes to the segregational stability of plasmids.</text>
</comment>
<proteinExistence type="inferred from homology"/>
<keyword evidence="5 9" id="KW-0229">DNA integration</keyword>
<feature type="active site" evidence="9">
    <location>
        <position position="268"/>
    </location>
</feature>
<gene>
    <name evidence="9" type="primary">xerC</name>
    <name evidence="12" type="ORF">AVDCRST_MAG19-334</name>
</gene>
<dbReference type="GO" id="GO:0051301">
    <property type="term" value="P:cell division"/>
    <property type="evidence" value="ECO:0007669"/>
    <property type="project" value="UniProtKB-KW"/>
</dbReference>
<dbReference type="HAMAP" id="MF_01808">
    <property type="entry name" value="Recomb_XerC_XerD"/>
    <property type="match status" value="1"/>
</dbReference>
<dbReference type="InterPro" id="IPR002104">
    <property type="entry name" value="Integrase_catalytic"/>
</dbReference>
<evidence type="ECO:0000256" key="4">
    <source>
        <dbReference type="ARBA" id="ARBA00022829"/>
    </source>
</evidence>
<comment type="subunit">
    <text evidence="9">Forms a cyclic heterotetrameric complex composed of two molecules of XerC and two molecules of XerD.</text>
</comment>
<feature type="active site" description="O-(3'-phospho-DNA)-tyrosine intermediate" evidence="9">
    <location>
        <position position="303"/>
    </location>
</feature>
<accession>A0A6J4UDG2</accession>
<organism evidence="12">
    <name type="scientific">uncultured Thermomicrobiales bacterium</name>
    <dbReference type="NCBI Taxonomy" id="1645740"/>
    <lineage>
        <taxon>Bacteria</taxon>
        <taxon>Pseudomonadati</taxon>
        <taxon>Thermomicrobiota</taxon>
        <taxon>Thermomicrobia</taxon>
        <taxon>Thermomicrobiales</taxon>
        <taxon>environmental samples</taxon>
    </lineage>
</organism>
<dbReference type="PANTHER" id="PTHR30349">
    <property type="entry name" value="PHAGE INTEGRASE-RELATED"/>
    <property type="match status" value="1"/>
</dbReference>
<keyword evidence="7 9" id="KW-0233">DNA recombination</keyword>
<dbReference type="CDD" id="cd00798">
    <property type="entry name" value="INT_XerDC_C"/>
    <property type="match status" value="1"/>
</dbReference>
<dbReference type="InterPro" id="IPR011010">
    <property type="entry name" value="DNA_brk_join_enz"/>
</dbReference>
<dbReference type="Gene3D" id="1.10.443.10">
    <property type="entry name" value="Intergrase catalytic core"/>
    <property type="match status" value="1"/>
</dbReference>
<evidence type="ECO:0000256" key="1">
    <source>
        <dbReference type="ARBA" id="ARBA00004496"/>
    </source>
</evidence>
<dbReference type="InterPro" id="IPR044068">
    <property type="entry name" value="CB"/>
</dbReference>
<keyword evidence="4 9" id="KW-0159">Chromosome partition</keyword>
<dbReference type="GO" id="GO:0005737">
    <property type="term" value="C:cytoplasm"/>
    <property type="evidence" value="ECO:0007669"/>
    <property type="project" value="UniProtKB-SubCell"/>
</dbReference>
<dbReference type="Pfam" id="PF02899">
    <property type="entry name" value="Phage_int_SAM_1"/>
    <property type="match status" value="2"/>
</dbReference>
<evidence type="ECO:0000259" key="10">
    <source>
        <dbReference type="PROSITE" id="PS51898"/>
    </source>
</evidence>
<dbReference type="InterPro" id="IPR004107">
    <property type="entry name" value="Integrase_SAM-like_N"/>
</dbReference>
<keyword evidence="3 9" id="KW-0132">Cell division</keyword>
<feature type="domain" description="Tyr recombinase" evidence="10">
    <location>
        <begin position="129"/>
        <end position="316"/>
    </location>
</feature>
<dbReference type="GO" id="GO:0003677">
    <property type="term" value="F:DNA binding"/>
    <property type="evidence" value="ECO:0007669"/>
    <property type="project" value="UniProtKB-UniRule"/>
</dbReference>
<name>A0A6J4UDG2_9BACT</name>
<comment type="similarity">
    <text evidence="9">Belongs to the 'phage' integrase family. XerC subfamily.</text>
</comment>
<evidence type="ECO:0000256" key="9">
    <source>
        <dbReference type="HAMAP-Rule" id="MF_01808"/>
    </source>
</evidence>
<dbReference type="EMBL" id="CADCWL010000011">
    <property type="protein sequence ID" value="CAA9544596.1"/>
    <property type="molecule type" value="Genomic_DNA"/>
</dbReference>
<evidence type="ECO:0000256" key="5">
    <source>
        <dbReference type="ARBA" id="ARBA00022908"/>
    </source>
</evidence>
<dbReference type="GO" id="GO:0007059">
    <property type="term" value="P:chromosome segregation"/>
    <property type="evidence" value="ECO:0007669"/>
    <property type="project" value="UniProtKB-UniRule"/>
</dbReference>
<feature type="active site" evidence="9">
    <location>
        <position position="294"/>
    </location>
</feature>
<dbReference type="PROSITE" id="PS51900">
    <property type="entry name" value="CB"/>
    <property type="match status" value="1"/>
</dbReference>
<evidence type="ECO:0000256" key="2">
    <source>
        <dbReference type="ARBA" id="ARBA00022490"/>
    </source>
</evidence>
<reference evidence="12" key="1">
    <citation type="submission" date="2020-02" db="EMBL/GenBank/DDBJ databases">
        <authorList>
            <person name="Meier V. D."/>
        </authorList>
    </citation>
    <scope>NUCLEOTIDE SEQUENCE</scope>
    <source>
        <strain evidence="12">AVDCRST_MAG19</strain>
    </source>
</reference>
<comment type="caution">
    <text evidence="9">Lacks conserved residue(s) required for the propagation of feature annotation.</text>
</comment>
<comment type="subcellular location">
    <subcellularLocation>
        <location evidence="1 9">Cytoplasm</location>
    </subcellularLocation>
</comment>
<evidence type="ECO:0000256" key="3">
    <source>
        <dbReference type="ARBA" id="ARBA00022618"/>
    </source>
</evidence>
<evidence type="ECO:0000259" key="11">
    <source>
        <dbReference type="PROSITE" id="PS51900"/>
    </source>
</evidence>
<dbReference type="AlphaFoldDB" id="A0A6J4UDG2"/>
<keyword evidence="2 9" id="KW-0963">Cytoplasm</keyword>
<dbReference type="InterPro" id="IPR050090">
    <property type="entry name" value="Tyrosine_recombinase_XerCD"/>
</dbReference>
<evidence type="ECO:0000256" key="8">
    <source>
        <dbReference type="ARBA" id="ARBA00023306"/>
    </source>
</evidence>
<sequence length="345" mass="37872">MQDDVERFLRALERERGFSLNTVFAYRNDLNQFAAYLKRGDGATSVEVTEGRSEPSRAMPFSAPVLRWEELSDGHLTLYLLHLRGREYASSTVARKTAAIKSFCQFLLAEGRMRADPAANMASPKVDKYVPRSISLGEVERLLAQPDAGAEGRPSRPEAIRDRAMLETLYSTGMRVSELVALDCADVDLDAAHVRCAGRTGRSRSVPLTDGATRAVGHYLRSARPPLTLDGDGALFLNHRGSRLTRQGFWLILKSYALRADIADITPHTLRHTFATHALRRGADLREVQQMLGHVSISTTQVYRRLAIPADGTADNEAGIPVVPAEAMLGADGVGTSTDGDERRV</sequence>
<dbReference type="SUPFAM" id="SSF56349">
    <property type="entry name" value="DNA breaking-rejoining enzymes"/>
    <property type="match status" value="1"/>
</dbReference>
<feature type="domain" description="Core-binding (CB)" evidence="11">
    <location>
        <begin position="1"/>
        <end position="108"/>
    </location>
</feature>
<dbReference type="Gene3D" id="1.10.150.130">
    <property type="match status" value="1"/>
</dbReference>
<dbReference type="PROSITE" id="PS51898">
    <property type="entry name" value="TYR_RECOMBINASE"/>
    <property type="match status" value="1"/>
</dbReference>
<evidence type="ECO:0000256" key="6">
    <source>
        <dbReference type="ARBA" id="ARBA00023125"/>
    </source>
</evidence>
<dbReference type="InterPro" id="IPR010998">
    <property type="entry name" value="Integrase_recombinase_N"/>
</dbReference>